<organism evidence="2 3">
    <name type="scientific">Ephemerocybe angulata</name>
    <dbReference type="NCBI Taxonomy" id="980116"/>
    <lineage>
        <taxon>Eukaryota</taxon>
        <taxon>Fungi</taxon>
        <taxon>Dikarya</taxon>
        <taxon>Basidiomycota</taxon>
        <taxon>Agaricomycotina</taxon>
        <taxon>Agaricomycetes</taxon>
        <taxon>Agaricomycetidae</taxon>
        <taxon>Agaricales</taxon>
        <taxon>Agaricineae</taxon>
        <taxon>Psathyrellaceae</taxon>
        <taxon>Ephemerocybe</taxon>
    </lineage>
</organism>
<accession>A0A8H6I193</accession>
<dbReference type="AlphaFoldDB" id="A0A8H6I193"/>
<feature type="compositionally biased region" description="Basic and acidic residues" evidence="1">
    <location>
        <begin position="9"/>
        <end position="19"/>
    </location>
</feature>
<keyword evidence="3" id="KW-1185">Reference proteome</keyword>
<gene>
    <name evidence="2" type="ORF">DFP72DRAFT_846847</name>
</gene>
<evidence type="ECO:0000313" key="2">
    <source>
        <dbReference type="EMBL" id="KAF6756072.1"/>
    </source>
</evidence>
<proteinExistence type="predicted"/>
<protein>
    <submittedName>
        <fullName evidence="2">Uncharacterized protein</fullName>
    </submittedName>
</protein>
<feature type="region of interest" description="Disordered" evidence="1">
    <location>
        <begin position="1"/>
        <end position="21"/>
    </location>
</feature>
<name>A0A8H6I193_9AGAR</name>
<evidence type="ECO:0000313" key="3">
    <source>
        <dbReference type="Proteomes" id="UP000521943"/>
    </source>
</evidence>
<comment type="caution">
    <text evidence="2">The sequence shown here is derived from an EMBL/GenBank/DDBJ whole genome shotgun (WGS) entry which is preliminary data.</text>
</comment>
<dbReference type="EMBL" id="JACGCI010000027">
    <property type="protein sequence ID" value="KAF6756072.1"/>
    <property type="molecule type" value="Genomic_DNA"/>
</dbReference>
<reference evidence="2 3" key="1">
    <citation type="submission" date="2020-07" db="EMBL/GenBank/DDBJ databases">
        <title>Comparative genomics of pyrophilous fungi reveals a link between fire events and developmental genes.</title>
        <authorList>
            <consortium name="DOE Joint Genome Institute"/>
            <person name="Steindorff A.S."/>
            <person name="Carver A."/>
            <person name="Calhoun S."/>
            <person name="Stillman K."/>
            <person name="Liu H."/>
            <person name="Lipzen A."/>
            <person name="Pangilinan J."/>
            <person name="Labutti K."/>
            <person name="Bruns T.D."/>
            <person name="Grigoriev I.V."/>
        </authorList>
    </citation>
    <scope>NUCLEOTIDE SEQUENCE [LARGE SCALE GENOMIC DNA]</scope>
    <source>
        <strain evidence="2 3">CBS 144469</strain>
    </source>
</reference>
<sequence>MSLMPARRRGQDCGSRRPNVESAPALRSVDAAAHWGEDGRRIGSALVSAAFSSERSSGILIKLTLFPVPRFEDAIGIKYLRGMHLIDSKTELSPFPPLLGFILFRPVPFRLGSFGGIMGPGRSFVRASGKEAVCQWDWSVRVRVRVVFPSHVCAALESLVRGLVYVGGVRFGAPGRRSAHLGGSLYKVEERNDSQENFAGRDMHSGLGQRAAKSLEYSLRRWKENFVMNKLENMPGLISVPTRETAHILQTKMDHGSCVMSGAGAQIQILRPQIALGLSIRNGVKVKFWA</sequence>
<dbReference type="Proteomes" id="UP000521943">
    <property type="component" value="Unassembled WGS sequence"/>
</dbReference>
<evidence type="ECO:0000256" key="1">
    <source>
        <dbReference type="SAM" id="MobiDB-lite"/>
    </source>
</evidence>